<comment type="caution">
    <text evidence="2">The sequence shown here is derived from an EMBL/GenBank/DDBJ whole genome shotgun (WGS) entry which is preliminary data.</text>
</comment>
<feature type="domain" description="Transposase DDE" evidence="1">
    <location>
        <begin position="4"/>
        <end position="56"/>
    </location>
</feature>
<sequence length="66" mass="7586">MDASDILKYYQSRFQIEFLYGDGKQHVGLNDCQARGENKLNFHFNASLTAINLAKISHWLSVPKEL</sequence>
<organism evidence="2 3">
    <name type="scientific">Carboxylicivirga marina</name>
    <dbReference type="NCBI Taxonomy" id="2800988"/>
    <lineage>
        <taxon>Bacteria</taxon>
        <taxon>Pseudomonadati</taxon>
        <taxon>Bacteroidota</taxon>
        <taxon>Bacteroidia</taxon>
        <taxon>Marinilabiliales</taxon>
        <taxon>Marinilabiliaceae</taxon>
        <taxon>Carboxylicivirga</taxon>
    </lineage>
</organism>
<proteinExistence type="predicted"/>
<name>A0ABS1HM75_9BACT</name>
<gene>
    <name evidence="2" type="ORF">JIV24_13070</name>
</gene>
<evidence type="ECO:0000313" key="3">
    <source>
        <dbReference type="Proteomes" id="UP000605676"/>
    </source>
</evidence>
<reference evidence="2 3" key="1">
    <citation type="submission" date="2021-01" db="EMBL/GenBank/DDBJ databases">
        <title>Carboxyliciviraga sp.nov., isolated from coastal sediments.</title>
        <authorList>
            <person name="Lu D."/>
            <person name="Zhang T."/>
        </authorList>
    </citation>
    <scope>NUCLEOTIDE SEQUENCE [LARGE SCALE GENOMIC DNA]</scope>
    <source>
        <strain evidence="2 3">N1Y132</strain>
    </source>
</reference>
<dbReference type="SUPFAM" id="SSF53098">
    <property type="entry name" value="Ribonuclease H-like"/>
    <property type="match status" value="1"/>
</dbReference>
<dbReference type="Proteomes" id="UP000605676">
    <property type="component" value="Unassembled WGS sequence"/>
</dbReference>
<dbReference type="EMBL" id="JAENRR010000030">
    <property type="protein sequence ID" value="MBK3518269.1"/>
    <property type="molecule type" value="Genomic_DNA"/>
</dbReference>
<accession>A0ABS1HM75</accession>
<dbReference type="InterPro" id="IPR025668">
    <property type="entry name" value="Tnp_DDE_dom"/>
</dbReference>
<dbReference type="Pfam" id="PF13751">
    <property type="entry name" value="DDE_Tnp_1_6"/>
    <property type="match status" value="1"/>
</dbReference>
<evidence type="ECO:0000313" key="2">
    <source>
        <dbReference type="EMBL" id="MBK3518269.1"/>
    </source>
</evidence>
<dbReference type="RefSeq" id="WP_200465496.1">
    <property type="nucleotide sequence ID" value="NZ_JAENRR010000030.1"/>
</dbReference>
<dbReference type="InterPro" id="IPR012337">
    <property type="entry name" value="RNaseH-like_sf"/>
</dbReference>
<evidence type="ECO:0000259" key="1">
    <source>
        <dbReference type="Pfam" id="PF13751"/>
    </source>
</evidence>
<keyword evidence="3" id="KW-1185">Reference proteome</keyword>
<protein>
    <submittedName>
        <fullName evidence="2">Transposase</fullName>
    </submittedName>
</protein>